<evidence type="ECO:0000313" key="2">
    <source>
        <dbReference type="Proteomes" id="UP001107558"/>
    </source>
</evidence>
<dbReference type="Proteomes" id="UP001107558">
    <property type="component" value="Chromosome 4"/>
</dbReference>
<dbReference type="EMBL" id="JADBJN010000004">
    <property type="protein sequence ID" value="KAG5666518.1"/>
    <property type="molecule type" value="Genomic_DNA"/>
</dbReference>
<gene>
    <name evidence="1" type="ORF">PVAND_014539</name>
</gene>
<dbReference type="OrthoDB" id="8050636at2759"/>
<accession>A0A9J6BA77</accession>
<proteinExistence type="predicted"/>
<comment type="caution">
    <text evidence="1">The sequence shown here is derived from an EMBL/GenBank/DDBJ whole genome shotgun (WGS) entry which is preliminary data.</text>
</comment>
<name>A0A9J6BA77_POLVA</name>
<reference evidence="1" key="1">
    <citation type="submission" date="2021-03" db="EMBL/GenBank/DDBJ databases">
        <title>Chromosome level genome of the anhydrobiotic midge Polypedilum vanderplanki.</title>
        <authorList>
            <person name="Yoshida Y."/>
            <person name="Kikawada T."/>
            <person name="Gusev O."/>
        </authorList>
    </citation>
    <scope>NUCLEOTIDE SEQUENCE</scope>
    <source>
        <strain evidence="1">NIAS01</strain>
        <tissue evidence="1">Whole body or cell culture</tissue>
    </source>
</reference>
<evidence type="ECO:0000313" key="1">
    <source>
        <dbReference type="EMBL" id="KAG5666518.1"/>
    </source>
</evidence>
<organism evidence="1 2">
    <name type="scientific">Polypedilum vanderplanki</name>
    <name type="common">Sleeping chironomid midge</name>
    <dbReference type="NCBI Taxonomy" id="319348"/>
    <lineage>
        <taxon>Eukaryota</taxon>
        <taxon>Metazoa</taxon>
        <taxon>Ecdysozoa</taxon>
        <taxon>Arthropoda</taxon>
        <taxon>Hexapoda</taxon>
        <taxon>Insecta</taxon>
        <taxon>Pterygota</taxon>
        <taxon>Neoptera</taxon>
        <taxon>Endopterygota</taxon>
        <taxon>Diptera</taxon>
        <taxon>Nematocera</taxon>
        <taxon>Chironomoidea</taxon>
        <taxon>Chironomidae</taxon>
        <taxon>Chironominae</taxon>
        <taxon>Polypedilum</taxon>
        <taxon>Polypedilum</taxon>
    </lineage>
</organism>
<dbReference type="AlphaFoldDB" id="A0A9J6BA77"/>
<keyword evidence="2" id="KW-1185">Reference proteome</keyword>
<protein>
    <submittedName>
        <fullName evidence="1">Uncharacterized protein</fullName>
    </submittedName>
</protein>
<sequence>MENVKLTRMTAYIMEYIYHDLIPTGIPKFLIDYGSWLLKRPFHVEIKDSIRVLSMTDLEFGKVRRTIEKLEIFTIAKLVEIILEIMMKNFNGRL</sequence>